<sequence>SQVSTHFYKGVHEFLRTAGNRPGLKAVELQKTENGLRMRILLYPNNLPFYDLTRLDWSRFERSMECKIPILQVMLSGAEDPAVEQVFDLLSAPIRRIDIEGNDCLLSSDDLSLCAKLLEQASRISYAYIWDV</sequence>
<evidence type="ECO:0000313" key="2">
    <source>
        <dbReference type="Proteomes" id="UP001328107"/>
    </source>
</evidence>
<feature type="non-terminal residue" evidence="1">
    <location>
        <position position="1"/>
    </location>
</feature>
<accession>A0AAN4Z2B9</accession>
<protein>
    <submittedName>
        <fullName evidence="1">Uncharacterized protein</fullName>
    </submittedName>
</protein>
<organism evidence="1 2">
    <name type="scientific">Pristionchus mayeri</name>
    <dbReference type="NCBI Taxonomy" id="1317129"/>
    <lineage>
        <taxon>Eukaryota</taxon>
        <taxon>Metazoa</taxon>
        <taxon>Ecdysozoa</taxon>
        <taxon>Nematoda</taxon>
        <taxon>Chromadorea</taxon>
        <taxon>Rhabditida</taxon>
        <taxon>Rhabditina</taxon>
        <taxon>Diplogasteromorpha</taxon>
        <taxon>Diplogasteroidea</taxon>
        <taxon>Neodiplogasteridae</taxon>
        <taxon>Pristionchus</taxon>
    </lineage>
</organism>
<name>A0AAN4Z2B9_9BILA</name>
<dbReference type="Proteomes" id="UP001328107">
    <property type="component" value="Unassembled WGS sequence"/>
</dbReference>
<gene>
    <name evidence="1" type="ORF">PMAYCL1PPCAC_01466</name>
</gene>
<dbReference type="EMBL" id="BTRK01000001">
    <property type="protein sequence ID" value="GMR31271.1"/>
    <property type="molecule type" value="Genomic_DNA"/>
</dbReference>
<evidence type="ECO:0000313" key="1">
    <source>
        <dbReference type="EMBL" id="GMR31271.1"/>
    </source>
</evidence>
<comment type="caution">
    <text evidence="1">The sequence shown here is derived from an EMBL/GenBank/DDBJ whole genome shotgun (WGS) entry which is preliminary data.</text>
</comment>
<keyword evidence="2" id="KW-1185">Reference proteome</keyword>
<feature type="non-terminal residue" evidence="1">
    <location>
        <position position="132"/>
    </location>
</feature>
<proteinExistence type="predicted"/>
<reference evidence="2" key="1">
    <citation type="submission" date="2022-10" db="EMBL/GenBank/DDBJ databases">
        <title>Genome assembly of Pristionchus species.</title>
        <authorList>
            <person name="Yoshida K."/>
            <person name="Sommer R.J."/>
        </authorList>
    </citation>
    <scope>NUCLEOTIDE SEQUENCE [LARGE SCALE GENOMIC DNA]</scope>
    <source>
        <strain evidence="2">RS5460</strain>
    </source>
</reference>
<dbReference type="AlphaFoldDB" id="A0AAN4Z2B9"/>